<evidence type="ECO:0000313" key="1">
    <source>
        <dbReference type="EMBL" id="TQL97835.1"/>
    </source>
</evidence>
<dbReference type="EMBL" id="VFOZ01000001">
    <property type="protein sequence ID" value="TQL97835.1"/>
    <property type="molecule type" value="Genomic_DNA"/>
</dbReference>
<organism evidence="1 2">
    <name type="scientific">Actinoallomurus bryophytorum</name>
    <dbReference type="NCBI Taxonomy" id="1490222"/>
    <lineage>
        <taxon>Bacteria</taxon>
        <taxon>Bacillati</taxon>
        <taxon>Actinomycetota</taxon>
        <taxon>Actinomycetes</taxon>
        <taxon>Streptosporangiales</taxon>
        <taxon>Thermomonosporaceae</taxon>
        <taxon>Actinoallomurus</taxon>
    </lineage>
</organism>
<sequence length="467" mass="51292">MPAAVPSPLTLRDIARRASSPDYQRWIAQIRRTGGCAQPIYLRGGVEYRDPLTGSVLHRYSTAHEPDGALRVACKTRRASRCPACAETYRADTYQLVRAGLVGGKGVPDTVTQHPAAFVTLTAPSFGSVHTRREKAGAIQPCHPRRDLGACPHGRMQSCMQRHEADDPRLGEPLCPDCYDYSGSVLFNALAPELWRRFTLALRRRIAKSAGLTARELRDILTVSFAKVAEYQRRGIVHFHAVIRFDGPDGPTSTPPGWADSDRLADAVHHAAQAVTATSPEAKELPARVLTWGAQVDVRPITTTGELSDQAVAGYIAKYATKAAECVGTLDRRIRPTDDVDRLPVRDHARRLIAECRRLGALPELTDLRLAEWAHMLGFRGHFSTKSRRYSTTLGALRMARIAHNQREHQITTGRLPLFEEDQVLVVAHWQYAGQGHTPGEAFLSAAISGKPLPPLSPFSATEGHAA</sequence>
<proteinExistence type="predicted"/>
<keyword evidence="2" id="KW-1185">Reference proteome</keyword>
<name>A0A543CL69_9ACTN</name>
<protein>
    <recommendedName>
        <fullName evidence="3">Replication initiation protein</fullName>
    </recommendedName>
</protein>
<dbReference type="InterPro" id="IPR046828">
    <property type="entry name" value="RepSA"/>
</dbReference>
<dbReference type="RefSeq" id="WP_246121677.1">
    <property type="nucleotide sequence ID" value="NZ_VFOZ01000001.1"/>
</dbReference>
<gene>
    <name evidence="1" type="ORF">FB559_3442</name>
</gene>
<reference evidence="1 2" key="1">
    <citation type="submission" date="2019-06" db="EMBL/GenBank/DDBJ databases">
        <title>Sequencing the genomes of 1000 actinobacteria strains.</title>
        <authorList>
            <person name="Klenk H.-P."/>
        </authorList>
    </citation>
    <scope>NUCLEOTIDE SEQUENCE [LARGE SCALE GENOMIC DNA]</scope>
    <source>
        <strain evidence="1 2">DSM 102200</strain>
    </source>
</reference>
<evidence type="ECO:0008006" key="3">
    <source>
        <dbReference type="Google" id="ProtNLM"/>
    </source>
</evidence>
<comment type="caution">
    <text evidence="1">The sequence shown here is derived from an EMBL/GenBank/DDBJ whole genome shotgun (WGS) entry which is preliminary data.</text>
</comment>
<evidence type="ECO:0000313" key="2">
    <source>
        <dbReference type="Proteomes" id="UP000316096"/>
    </source>
</evidence>
<accession>A0A543CL69</accession>
<dbReference type="Proteomes" id="UP000316096">
    <property type="component" value="Unassembled WGS sequence"/>
</dbReference>
<dbReference type="AlphaFoldDB" id="A0A543CL69"/>
<dbReference type="Pfam" id="PF20199">
    <property type="entry name" value="RepSA"/>
    <property type="match status" value="1"/>
</dbReference>